<evidence type="ECO:0000313" key="4">
    <source>
        <dbReference type="EMBL" id="ADO82700.1"/>
    </source>
</evidence>
<proteinExistence type="inferred from homology"/>
<dbReference type="OrthoDB" id="9808814at2"/>
<sequence>MIKNALITGATSGIGAAFARQLGEKGYNLYITGRRREIIEKLAQEIREKHNVAVEVIIADFTNESEIDCLLEKITSVDIEFLVNNVGFGHEKKFLDDSYENQRKMIEAHIESFCKITHLVAGKMKKTKKGQIINVSSLAAFTPAAFNHLYSSTKSFIITFSEALYIELYPLGINVQVLCPGFTKSDFHRSLKIQEKTFENRGLIRWMTSEEVVRLSLNSVDKRGGIFIPGWSNKILYTIIKALPRKLYYVMARYMKM</sequence>
<keyword evidence="5" id="KW-1185">Reference proteome</keyword>
<dbReference type="InterPro" id="IPR002347">
    <property type="entry name" value="SDR_fam"/>
</dbReference>
<gene>
    <name evidence="4" type="ordered locus">Ilyop_0917</name>
</gene>
<dbReference type="PRINTS" id="PR00080">
    <property type="entry name" value="SDRFAMILY"/>
</dbReference>
<dbReference type="KEGG" id="ipo:Ilyop_0917"/>
<dbReference type="STRING" id="572544.Ilyop_0917"/>
<organism evidence="4 5">
    <name type="scientific">Ilyobacter polytropus (strain ATCC 51220 / DSM 2926 / LMG 16218 / CuHBu1)</name>
    <dbReference type="NCBI Taxonomy" id="572544"/>
    <lineage>
        <taxon>Bacteria</taxon>
        <taxon>Fusobacteriati</taxon>
        <taxon>Fusobacteriota</taxon>
        <taxon>Fusobacteriia</taxon>
        <taxon>Fusobacteriales</taxon>
        <taxon>Fusobacteriaceae</taxon>
        <taxon>Ilyobacter</taxon>
    </lineage>
</organism>
<dbReference type="PIRSF" id="PIRSF000126">
    <property type="entry name" value="11-beta-HSD1"/>
    <property type="match status" value="1"/>
</dbReference>
<dbReference type="Proteomes" id="UP000006875">
    <property type="component" value="Chromosome"/>
</dbReference>
<dbReference type="HOGENOM" id="CLU_010194_2_1_0"/>
<evidence type="ECO:0000256" key="2">
    <source>
        <dbReference type="ARBA" id="ARBA00023002"/>
    </source>
</evidence>
<keyword evidence="1" id="KW-0521">NADP</keyword>
<evidence type="ECO:0000313" key="5">
    <source>
        <dbReference type="Proteomes" id="UP000006875"/>
    </source>
</evidence>
<dbReference type="EMBL" id="CP002281">
    <property type="protein sequence ID" value="ADO82700.1"/>
    <property type="molecule type" value="Genomic_DNA"/>
</dbReference>
<name>E3H8D3_ILYPC</name>
<keyword evidence="2" id="KW-0560">Oxidoreductase</keyword>
<dbReference type="AlphaFoldDB" id="E3H8D3"/>
<evidence type="ECO:0000256" key="1">
    <source>
        <dbReference type="ARBA" id="ARBA00022857"/>
    </source>
</evidence>
<reference evidence="4 5" key="1">
    <citation type="journal article" date="2010" name="Stand. Genomic Sci.">
        <title>Complete genome sequence of Ilyobacter polytropus type strain (CuHbu1).</title>
        <authorList>
            <person name="Sikorski J."/>
            <person name="Chertkov O."/>
            <person name="Lapidus A."/>
            <person name="Nolan M."/>
            <person name="Lucas S."/>
            <person name="Del Rio T.G."/>
            <person name="Tice H."/>
            <person name="Cheng J.F."/>
            <person name="Tapia R."/>
            <person name="Han C."/>
            <person name="Goodwin L."/>
            <person name="Pitluck S."/>
            <person name="Liolios K."/>
            <person name="Ivanova N."/>
            <person name="Mavromatis K."/>
            <person name="Mikhailova N."/>
            <person name="Pati A."/>
            <person name="Chen A."/>
            <person name="Palaniappan K."/>
            <person name="Land M."/>
            <person name="Hauser L."/>
            <person name="Chang Y.J."/>
            <person name="Jeffries C.D."/>
            <person name="Brambilla E."/>
            <person name="Yasawong M."/>
            <person name="Rohde M."/>
            <person name="Pukall R."/>
            <person name="Spring S."/>
            <person name="Goker M."/>
            <person name="Woyke T."/>
            <person name="Bristow J."/>
            <person name="Eisen J.A."/>
            <person name="Markowitz V."/>
            <person name="Hugenholtz P."/>
            <person name="Kyrpides N.C."/>
            <person name="Klenk H.P."/>
        </authorList>
    </citation>
    <scope>NUCLEOTIDE SEQUENCE [LARGE SCALE GENOMIC DNA]</scope>
    <source>
        <strain evidence="5">ATCC 51220 / DSM 2926 / LMG 16218 / CuHBu1</strain>
    </source>
</reference>
<dbReference type="RefSeq" id="WP_013387369.1">
    <property type="nucleotide sequence ID" value="NC_014632.1"/>
</dbReference>
<dbReference type="PANTHER" id="PTHR43086">
    <property type="entry name" value="VERY-LONG-CHAIN 3-OXOOACYL-COA REDUCTASE"/>
    <property type="match status" value="1"/>
</dbReference>
<dbReference type="SUPFAM" id="SSF51735">
    <property type="entry name" value="NAD(P)-binding Rossmann-fold domains"/>
    <property type="match status" value="1"/>
</dbReference>
<dbReference type="Gene3D" id="3.40.50.720">
    <property type="entry name" value="NAD(P)-binding Rossmann-like Domain"/>
    <property type="match status" value="1"/>
</dbReference>
<dbReference type="GO" id="GO:0016491">
    <property type="term" value="F:oxidoreductase activity"/>
    <property type="evidence" value="ECO:0007669"/>
    <property type="project" value="UniProtKB-KW"/>
</dbReference>
<dbReference type="eggNOG" id="COG0300">
    <property type="taxonomic scope" value="Bacteria"/>
</dbReference>
<comment type="similarity">
    <text evidence="3">Belongs to the short-chain dehydrogenases/reductases (SDR) family.</text>
</comment>
<protein>
    <submittedName>
        <fullName evidence="4">Short-chain dehydrogenase/reductase SDR</fullName>
    </submittedName>
</protein>
<dbReference type="PANTHER" id="PTHR43086:SF2">
    <property type="entry name" value="HYDROXYSTEROID DEHYDROGENASE-LIKE PROTEIN 1"/>
    <property type="match status" value="1"/>
</dbReference>
<dbReference type="GO" id="GO:0030497">
    <property type="term" value="P:fatty acid elongation"/>
    <property type="evidence" value="ECO:0007669"/>
    <property type="project" value="TreeGrafter"/>
</dbReference>
<accession>E3H8D3</accession>
<dbReference type="PRINTS" id="PR00081">
    <property type="entry name" value="GDHRDH"/>
</dbReference>
<evidence type="ECO:0000256" key="3">
    <source>
        <dbReference type="RuleBase" id="RU000363"/>
    </source>
</evidence>
<dbReference type="InterPro" id="IPR036291">
    <property type="entry name" value="NAD(P)-bd_dom_sf"/>
</dbReference>
<dbReference type="Pfam" id="PF00106">
    <property type="entry name" value="adh_short"/>
    <property type="match status" value="1"/>
</dbReference>